<feature type="compositionally biased region" description="Polar residues" evidence="6">
    <location>
        <begin position="1572"/>
        <end position="1589"/>
    </location>
</feature>
<evidence type="ECO:0000256" key="1">
    <source>
        <dbReference type="ARBA" id="ARBA00022512"/>
    </source>
</evidence>
<dbReference type="InterPro" id="IPR026395">
    <property type="entry name" value="CshA_fibril"/>
</dbReference>
<evidence type="ECO:0000256" key="6">
    <source>
        <dbReference type="SAM" id="MobiDB-lite"/>
    </source>
</evidence>
<dbReference type="InterPro" id="IPR027579">
    <property type="entry name" value="SSSPR51_Rpt"/>
</dbReference>
<feature type="compositionally biased region" description="Low complexity" evidence="6">
    <location>
        <begin position="1554"/>
        <end position="1566"/>
    </location>
</feature>
<organism evidence="9 10">
    <name type="scientific">Streptococcus vestibularis</name>
    <dbReference type="NCBI Taxonomy" id="1343"/>
    <lineage>
        <taxon>Bacteria</taxon>
        <taxon>Bacillati</taxon>
        <taxon>Bacillota</taxon>
        <taxon>Bacilli</taxon>
        <taxon>Lactobacillales</taxon>
        <taxon>Streptococcaceae</taxon>
        <taxon>Streptococcus</taxon>
    </lineage>
</organism>
<dbReference type="Pfam" id="PF18877">
    <property type="entry name" value="SSSPR-51"/>
    <property type="match status" value="4"/>
</dbReference>
<dbReference type="NCBIfam" id="TIGR04225">
    <property type="entry name" value="CshA_fibril_rpt"/>
    <property type="match status" value="13"/>
</dbReference>
<evidence type="ECO:0000259" key="8">
    <source>
        <dbReference type="PROSITE" id="PS50847"/>
    </source>
</evidence>
<feature type="compositionally biased region" description="Basic and acidic residues" evidence="6">
    <location>
        <begin position="2178"/>
        <end position="2189"/>
    </location>
</feature>
<feature type="region of interest" description="Disordered" evidence="6">
    <location>
        <begin position="2789"/>
        <end position="2815"/>
    </location>
</feature>
<evidence type="ECO:0000256" key="4">
    <source>
        <dbReference type="ARBA" id="ARBA00023088"/>
    </source>
</evidence>
<feature type="compositionally biased region" description="Polar residues" evidence="6">
    <location>
        <begin position="54"/>
        <end position="76"/>
    </location>
</feature>
<keyword evidence="7" id="KW-0812">Transmembrane</keyword>
<evidence type="ECO:0000256" key="2">
    <source>
        <dbReference type="ARBA" id="ARBA00022525"/>
    </source>
</evidence>
<feature type="compositionally biased region" description="Low complexity" evidence="6">
    <location>
        <begin position="2372"/>
        <end position="2382"/>
    </location>
</feature>
<feature type="region of interest" description="Disordered" evidence="6">
    <location>
        <begin position="2838"/>
        <end position="2883"/>
    </location>
</feature>
<name>A0A564TXS0_STRVE</name>
<keyword evidence="5" id="KW-0175">Coiled coil</keyword>
<feature type="region of interest" description="Disordered" evidence="6">
    <location>
        <begin position="2129"/>
        <end position="2267"/>
    </location>
</feature>
<dbReference type="Pfam" id="PF19076">
    <property type="entry name" value="CshA_repeat"/>
    <property type="match status" value="13"/>
</dbReference>
<feature type="compositionally biased region" description="Basic and acidic residues" evidence="6">
    <location>
        <begin position="2294"/>
        <end position="2305"/>
    </location>
</feature>
<feature type="compositionally biased region" description="Basic and acidic residues" evidence="6">
    <location>
        <begin position="2619"/>
        <end position="2633"/>
    </location>
</feature>
<feature type="region of interest" description="Disordered" evidence="6">
    <location>
        <begin position="54"/>
        <end position="120"/>
    </location>
</feature>
<dbReference type="InterPro" id="IPR005877">
    <property type="entry name" value="YSIRK_signal_dom"/>
</dbReference>
<feature type="compositionally biased region" description="Polar residues" evidence="6">
    <location>
        <begin position="2048"/>
        <end position="2058"/>
    </location>
</feature>
<feature type="region of interest" description="Disordered" evidence="6">
    <location>
        <begin position="2739"/>
        <end position="2765"/>
    </location>
</feature>
<feature type="compositionally biased region" description="Polar residues" evidence="6">
    <location>
        <begin position="2281"/>
        <end position="2293"/>
    </location>
</feature>
<protein>
    <submittedName>
        <fullName evidence="9">YSIRK type signal peptide</fullName>
    </submittedName>
</protein>
<evidence type="ECO:0000313" key="9">
    <source>
        <dbReference type="EMBL" id="VUX12012.1"/>
    </source>
</evidence>
<dbReference type="Pfam" id="PF00746">
    <property type="entry name" value="Gram_pos_anchor"/>
    <property type="match status" value="1"/>
</dbReference>
<feature type="region of interest" description="Disordered" evidence="6">
    <location>
        <begin position="2906"/>
        <end position="2937"/>
    </location>
</feature>
<feature type="region of interest" description="Disordered" evidence="6">
    <location>
        <begin position="2597"/>
        <end position="2649"/>
    </location>
</feature>
<sequence>MKGKQQQDFRVEKYIRYGIRKYSFGAASVAIAAGLMFLGNGAVSAAETSVNGNTADSSVVASNSENDGTSTNAETSVTEKEVKAEEPKKEDTSVQKEAEVNKEAAKKTPTEAPKANTEKAAEKVAANKTALYEAISSLENRIAAAKNADASALSAAKEALATAKSVFANSTDGQSEVDSQTEALKALATVLVESNAAETAKKEEAANQNQDNPTVDTKVLNQILSEAEVTNQLAYSEMNKKDLSAESKDAIEAAIAKNKVVLAETTKLLADKSLAQEQVDAQLNRLNESIQAVYDELKRNGIGRDGKFSVALSANEGYTAASTELRKENGEFLGSTGKSYKVLDGNANYKVYVHGYQSENTDVLATNSGQAGVSGRTDIPLSKTEAQKLGREAELWKGKIRATGKVNGNTIWGAGGAYEYLATEIYGYTYEQGNHYVYLTDVKKRFSLSPEATAAGYTIKNIALSNLLPGLAYNETTDTVEGYVASTLQNGVYDMRYVLTVEKDGATQQVTFRDLTAGWIGWQDTSAPLIQGSSKLVTIGDQVNHNIKYIDNDGMTLDERADYAYTNGGNKVVAGSKTAPVYTGGATFTAVDGSKIKTENGPQTITAHTALNGNYTGSQTSINDVVPGLNYDPKTGDITGTASEAGIFTAAVYAKDYNNTTNARNMDWNMYGQEAHENITIAVAPKITVSNVEAYATKVPVTISNGANTAEITMPDGTVTKLAVKDGNWTVAAGTTNTAVNEGDVLGAASTTAPSKFNLPVTSDATQYVGVDSIAAKATTDKVKANIQREFAMVTDAAGNTYKAVFNSATGKYSLPTEKAYELKDNGNGTSTLIERRVYTDAQANGDVKFVVYEFERTWNATSSAPTLVDKIAEIRKNGEVTAVGNVTRTETLVKKDNTSSEQGMVVTVSYDSVTNQWTSSDGTAVTAKESNAGWEVETASGFKGYISYREASSTDVASIQNAKPAGTSTSYSEAKDASVDLLKSEKANVDFTDTIDDKSDDAQSETIKTKLTVTAPDGSKKVFDAAKAEEAAYITAQRTAAAKTQAAATAVKEQQDSQNELARLQELLDRQTRIADDAQKALDNLKLRSISPTAQELAERKLAHAKEFKASIEAQLATAQANLSTKNTEVESTRTAALEAEKAVETAREALKTAAAANLANPEIAAYTLGQYGSYKVTVRAVDSNGVVTTPIVGGTDSGEVTEDAVAETTYYIVVPKPEISGGAQDTPQSDTMEKGFKTGLPENSTVSDYKLVDPATGEKKSSVTTDEGTYTVDPTTGKVTFTPAQGYIGTAKPISVAANVTIPGEDGNPVTVEASTTYTPTVYGVKGNDDTTKDVQGAVQTSKPGSERFSKLNTPENTPDGTNVDLTTAKYSLEGADNEGKVVVPNEGTYTIDPTTGVVTFTPLPTFTGTAQGVDVKVTANATDKEGATVEVSAKGKYTPVVEPATPTAEAATSTDVQGATQEQPVTFNDSKTTIDGVEKKVPIDPTTYTLLDENGNPASEVPAKDATGKVVGTYTVKNVDGKAVAVFTPTDKTYVGKVEPVTVQAKDKNGTPVTTTYTPNITPVKPTGTPATSEGIQGSPQEGTPTFTQGHPVAPIKIDATQPAKLVDPTTGKPTDEPTIPAKDATGKQVGTYTIDPTTGKVTFTPNKDFVGTPVPATVEVKDANGTPATATYTPTVKPVTPIGKVAFTEDIQGATQSGKPAFEGGKTTVNGKEETVPMDDTVPATFEDGNTTKTIPGEGTYTVAPDGTVTFVPEKTFTGKGTTLTVIRKDKNGTPARGEYTAVVHPVTPTGWDVISADIQGQEQQGKPKFKGGTVEIGGEEKTVEIDEAVAPVVLDPATKQPVAVGTPITVKGEGVYTLQPDGTVKFVPEKTFVGEAKGVIVQRVDKLGQPAIGKYRPIVIGAKPKAQPATSQDVQGQVQKQPVTFIDSVVDKTTVPDIDLPDVKVAVQKTVPIDPATYTLLDENGQPATKVPAKDPEGNVIGEYTLEVVDGKAIGVLTPNATYYGAVQPVRVQAADKNGITVETTYTPYITPVTPTATPATSEGIQGKSQEGTPTFKEGDKKVPINLDKAPKLVDPTTGKPTEEKSVKVPNEGTYEIDENGKVTFTPEPNFTGEAKGIEVQREDKNGTPVNGKYTPFVKPVTPKGDEKETQDIQGAPQKSTPTFTGGKTTVNGKEETVEIDTTKPAKLVDPATGQPTDETTVKVPNEGTYTIDPKTGEVTFTPEPNFTGKTSGIKVQRVDKNGTPATATYTPTVVPVTPTGEEKTTVGIQGAVQKATPNFTPGKTTVNGEEKTVEIDTTKPAKLVDPSTGQPTDETTIKVPNEGTYTIDPKTGEVTFTPEPNFTGRGTGVSIQRVDKNGTPAESTYTPTVVGVTPTGKEAKSKDLQGETQTGKPTFTGGKTTVNGKEETVEIDNDKPATFEDGSTTKVVPNEGTYTVAPDGTVTFVPEPKFTGVATGVTVKRVDKNGTPVTATYTPTVIPVSPSGEDVTSVGPKNTPQEGTPIFKGGSETLDGKKKTVEIDNDVPATFEDGSTTKAVPGEGTYTVDKDGTVIFTPEKDFVGVTKGVTVKRVDKNGTPVTATYTPTVLGATSTKDVVSEGPKGKPQSNTPVFEGDVDKDVPPTFEDGKTTKVVPGEGTYTIDPNGKVTFTPEPDFVGTTNGVTVVRKDKNGKAISATYTPTVRPETIFRDKEGKEIPNYPSEDGTTPKKDIPGYRFVETKTLPNGDTEHVYEKVKTSFKDKDGNEIPNYPTEDGEQPKKDIPGYRFVETKKLPNGDVEHVYEKVKTSYKDKEGNEIPNYPTEDGEQPKKDIPGYRFVETKKLPNGDIEHVYEKVSTPAPTPSPVPQPTPGKQNTTTWTDENGNPLKPTEPGSKEPGTVSGYEYVKTVTDPNGNIKHIFKKVEMPTSRPVEPSQPATPKYVEGQKELPNTGTEDNNSLAALGLLGVLSGFGLVARKKKED</sequence>
<accession>A0A564TXS0</accession>
<dbReference type="EMBL" id="CABHNJ010000035">
    <property type="protein sequence ID" value="VUX12012.1"/>
    <property type="molecule type" value="Genomic_DNA"/>
</dbReference>
<keyword evidence="7" id="KW-1133">Transmembrane helix</keyword>
<dbReference type="InterPro" id="IPR019931">
    <property type="entry name" value="LPXTG_anchor"/>
</dbReference>
<feature type="compositionally biased region" description="Basic and acidic residues" evidence="6">
    <location>
        <begin position="77"/>
        <end position="109"/>
    </location>
</feature>
<feature type="compositionally biased region" description="Low complexity" evidence="6">
    <location>
        <begin position="2248"/>
        <end position="2265"/>
    </location>
</feature>
<feature type="region of interest" description="Disordered" evidence="6">
    <location>
        <begin position="1552"/>
        <end position="1589"/>
    </location>
</feature>
<dbReference type="Proteomes" id="UP000380217">
    <property type="component" value="Unassembled WGS sequence"/>
</dbReference>
<proteinExistence type="predicted"/>
<feature type="region of interest" description="Disordered" evidence="6">
    <location>
        <begin position="2694"/>
        <end position="2717"/>
    </location>
</feature>
<keyword evidence="4" id="KW-0572">Peptidoglycan-anchor</keyword>
<feature type="compositionally biased region" description="Basic and acidic residues" evidence="6">
    <location>
        <begin position="2739"/>
        <end position="2748"/>
    </location>
</feature>
<dbReference type="NCBIfam" id="TIGR01168">
    <property type="entry name" value="YSIRK_signal"/>
    <property type="match status" value="1"/>
</dbReference>
<feature type="compositionally biased region" description="Polar residues" evidence="6">
    <location>
        <begin position="2854"/>
        <end position="2865"/>
    </location>
</feature>
<dbReference type="RefSeq" id="WP_154865088.1">
    <property type="nucleotide sequence ID" value="NZ_CABHNJ010000035.1"/>
</dbReference>
<feature type="region of interest" description="Disordered" evidence="6">
    <location>
        <begin position="1608"/>
        <end position="1628"/>
    </location>
</feature>
<dbReference type="PROSITE" id="PS50847">
    <property type="entry name" value="GRAM_POS_ANCHORING"/>
    <property type="match status" value="1"/>
</dbReference>
<keyword evidence="7" id="KW-0472">Membrane</keyword>
<feature type="transmembrane region" description="Helical" evidence="7">
    <location>
        <begin position="21"/>
        <end position="39"/>
    </location>
</feature>
<feature type="region of interest" description="Disordered" evidence="6">
    <location>
        <begin position="2038"/>
        <end position="2067"/>
    </location>
</feature>
<keyword evidence="3" id="KW-0732">Signal</keyword>
<feature type="compositionally biased region" description="Polar residues" evidence="6">
    <location>
        <begin position="2162"/>
        <end position="2177"/>
    </location>
</feature>
<feature type="coiled-coil region" evidence="5">
    <location>
        <begin position="1048"/>
        <end position="1130"/>
    </location>
</feature>
<dbReference type="NCBIfam" id="TIGR01167">
    <property type="entry name" value="LPXTG_anchor"/>
    <property type="match status" value="1"/>
</dbReference>
<feature type="region of interest" description="Disordered" evidence="6">
    <location>
        <begin position="2281"/>
        <end position="2438"/>
    </location>
</feature>
<feature type="compositionally biased region" description="Basic and acidic residues" evidence="6">
    <location>
        <begin position="2410"/>
        <end position="2424"/>
    </location>
</feature>
<feature type="region of interest" description="Disordered" evidence="6">
    <location>
        <begin position="2486"/>
        <end position="2546"/>
    </location>
</feature>
<evidence type="ECO:0000256" key="7">
    <source>
        <dbReference type="SAM" id="Phobius"/>
    </source>
</evidence>
<keyword evidence="2" id="KW-0964">Secreted</keyword>
<dbReference type="Pfam" id="PF04650">
    <property type="entry name" value="YSIRK_signal"/>
    <property type="match status" value="1"/>
</dbReference>
<evidence type="ECO:0000256" key="5">
    <source>
        <dbReference type="SAM" id="Coils"/>
    </source>
</evidence>
<gene>
    <name evidence="9" type="ORF">SSSS39_00328</name>
</gene>
<dbReference type="NCBIfam" id="TIGR04308">
    <property type="entry name" value="repeat_SSSPR51"/>
    <property type="match status" value="4"/>
</dbReference>
<feature type="compositionally biased region" description="Low complexity" evidence="6">
    <location>
        <begin position="2394"/>
        <end position="2407"/>
    </location>
</feature>
<feature type="compositionally biased region" description="Pro residues" evidence="6">
    <location>
        <begin position="2842"/>
        <end position="2852"/>
    </location>
</feature>
<feature type="compositionally biased region" description="Basic and acidic residues" evidence="6">
    <location>
        <begin position="2789"/>
        <end position="2798"/>
    </location>
</feature>
<feature type="region of interest" description="Disordered" evidence="6">
    <location>
        <begin position="1699"/>
        <end position="1738"/>
    </location>
</feature>
<evidence type="ECO:0000313" key="10">
    <source>
        <dbReference type="Proteomes" id="UP000380217"/>
    </source>
</evidence>
<keyword evidence="1" id="KW-0134">Cell wall</keyword>
<evidence type="ECO:0000256" key="3">
    <source>
        <dbReference type="ARBA" id="ARBA00022729"/>
    </source>
</evidence>
<reference evidence="9 10" key="1">
    <citation type="submission" date="2019-07" db="EMBL/GenBank/DDBJ databases">
        <authorList>
            <person name="Hibberd C M."/>
            <person name="Gehrig L. J."/>
            <person name="Chang H.-W."/>
            <person name="Venkatesh S."/>
        </authorList>
    </citation>
    <scope>NUCLEOTIDE SEQUENCE [LARGE SCALE GENOMIC DNA]</scope>
    <source>
        <strain evidence="9">Streptococcus_salivarius_SS_Bg39</strain>
    </source>
</reference>
<feature type="domain" description="Gram-positive cocci surface proteins LPxTG" evidence="8">
    <location>
        <begin position="2930"/>
        <end position="2963"/>
    </location>
</feature>